<proteinExistence type="predicted"/>
<dbReference type="PANTHER" id="PTHR23322">
    <property type="entry name" value="FAS-ASSOCIATED PROTEIN"/>
    <property type="match status" value="1"/>
</dbReference>
<reference evidence="5" key="1">
    <citation type="submission" date="2025-08" db="UniProtKB">
        <authorList>
            <consortium name="RefSeq"/>
        </authorList>
    </citation>
    <scope>IDENTIFICATION</scope>
</reference>
<dbReference type="RefSeq" id="XP_022080997.1">
    <property type="nucleotide sequence ID" value="XM_022225305.1"/>
</dbReference>
<dbReference type="OMA" id="RIQNEYN"/>
<protein>
    <submittedName>
        <fullName evidence="5">UBX domain-containing protein 8-like</fullName>
    </submittedName>
</protein>
<dbReference type="Proteomes" id="UP000694845">
    <property type="component" value="Unplaced"/>
</dbReference>
<dbReference type="GeneID" id="110974011"/>
<sequence length="284" mass="32273">MTPDVEPHSSGGNQCPCITSYVSLYVSAIVRAISLCLLTLGLFTFVLYLVGDRLEAGWKWFFQRQKYQEKKGSGLSAEELSHQQRAVCERIQNEYNEKASRYEAEVARPRREAKKAQLEREFYKFAGPAWKGGARSLDDNQGNDEKAGSASKQQLPRKGAQGTSKDAATVRKLPDSATRQPQAVPNKPQQVKKVIVLPNEPDTRDKKCITVALRGLRSTVTKRRFLYTEKVQVLLDWMAKQGYHPKLYTVCTTFPRRDLSQHAEETLEDMHLVRDVVLAIEERE</sequence>
<feature type="transmembrane region" description="Helical" evidence="2">
    <location>
        <begin position="28"/>
        <end position="50"/>
    </location>
</feature>
<evidence type="ECO:0000313" key="4">
    <source>
        <dbReference type="Proteomes" id="UP000694845"/>
    </source>
</evidence>
<dbReference type="OrthoDB" id="1920064at2759"/>
<accession>A0A8B7XLG4</accession>
<organism evidence="4 5">
    <name type="scientific">Acanthaster planci</name>
    <name type="common">Crown-of-thorns starfish</name>
    <dbReference type="NCBI Taxonomy" id="133434"/>
    <lineage>
        <taxon>Eukaryota</taxon>
        <taxon>Metazoa</taxon>
        <taxon>Echinodermata</taxon>
        <taxon>Eleutherozoa</taxon>
        <taxon>Asterozoa</taxon>
        <taxon>Asteroidea</taxon>
        <taxon>Valvatacea</taxon>
        <taxon>Valvatida</taxon>
        <taxon>Acanthasteridae</taxon>
        <taxon>Acanthaster</taxon>
    </lineage>
</organism>
<dbReference type="PANTHER" id="PTHR23322:SF93">
    <property type="entry name" value="UBX DOMAIN-CONTAINING PROTEIN 8"/>
    <property type="match status" value="1"/>
</dbReference>
<evidence type="ECO:0000259" key="3">
    <source>
        <dbReference type="PROSITE" id="PS50033"/>
    </source>
</evidence>
<feature type="domain" description="UBX" evidence="3">
    <location>
        <begin position="210"/>
        <end position="280"/>
    </location>
</feature>
<dbReference type="InterPro" id="IPR029071">
    <property type="entry name" value="Ubiquitin-like_domsf"/>
</dbReference>
<evidence type="ECO:0000313" key="5">
    <source>
        <dbReference type="RefSeq" id="XP_022080997.1"/>
    </source>
</evidence>
<dbReference type="Pfam" id="PF00789">
    <property type="entry name" value="UBX"/>
    <property type="match status" value="1"/>
</dbReference>
<keyword evidence="2" id="KW-0472">Membrane</keyword>
<name>A0A8B7XLG4_ACAPL</name>
<gene>
    <name evidence="5" type="primary">LOC110974011</name>
</gene>
<evidence type="ECO:0000256" key="2">
    <source>
        <dbReference type="SAM" id="Phobius"/>
    </source>
</evidence>
<dbReference type="KEGG" id="aplc:110974011"/>
<dbReference type="Gene3D" id="3.10.20.90">
    <property type="entry name" value="Phosphatidylinositol 3-kinase Catalytic Subunit, Chain A, domain 1"/>
    <property type="match status" value="1"/>
</dbReference>
<dbReference type="GO" id="GO:0043130">
    <property type="term" value="F:ubiquitin binding"/>
    <property type="evidence" value="ECO:0007669"/>
    <property type="project" value="TreeGrafter"/>
</dbReference>
<evidence type="ECO:0000256" key="1">
    <source>
        <dbReference type="SAM" id="MobiDB-lite"/>
    </source>
</evidence>
<dbReference type="InterPro" id="IPR050730">
    <property type="entry name" value="UBX_domain-protein"/>
</dbReference>
<feature type="compositionally biased region" description="Polar residues" evidence="1">
    <location>
        <begin position="177"/>
        <end position="189"/>
    </location>
</feature>
<dbReference type="InterPro" id="IPR001012">
    <property type="entry name" value="UBX_dom"/>
</dbReference>
<dbReference type="PROSITE" id="PS50033">
    <property type="entry name" value="UBX"/>
    <property type="match status" value="1"/>
</dbReference>
<dbReference type="SUPFAM" id="SSF54236">
    <property type="entry name" value="Ubiquitin-like"/>
    <property type="match status" value="1"/>
</dbReference>
<keyword evidence="4" id="KW-1185">Reference proteome</keyword>
<keyword evidence="2" id="KW-1133">Transmembrane helix</keyword>
<keyword evidence="2" id="KW-0812">Transmembrane</keyword>
<dbReference type="AlphaFoldDB" id="A0A8B7XLG4"/>
<feature type="region of interest" description="Disordered" evidence="1">
    <location>
        <begin position="133"/>
        <end position="190"/>
    </location>
</feature>